<evidence type="ECO:0000313" key="7">
    <source>
        <dbReference type="EMBL" id="KAK0383225.1"/>
    </source>
</evidence>
<dbReference type="GO" id="GO:0000395">
    <property type="term" value="P:mRNA 5'-splice site recognition"/>
    <property type="evidence" value="ECO:0007669"/>
    <property type="project" value="TreeGrafter"/>
</dbReference>
<reference evidence="7" key="1">
    <citation type="submission" date="2022-10" db="EMBL/GenBank/DDBJ databases">
        <title>Determination and structural analysis of whole genome sequence of Sarocladium strictum F4-1.</title>
        <authorList>
            <person name="Hu L."/>
            <person name="Jiang Y."/>
        </authorList>
    </citation>
    <scope>NUCLEOTIDE SEQUENCE</scope>
    <source>
        <strain evidence="7">F4-1</strain>
    </source>
</reference>
<comment type="caution">
    <text evidence="7">The sequence shown here is derived from an EMBL/GenBank/DDBJ whole genome shotgun (WGS) entry which is preliminary data.</text>
</comment>
<organism evidence="7 8">
    <name type="scientific">Sarocladium strictum</name>
    <name type="common">Black bundle disease fungus</name>
    <name type="synonym">Acremonium strictum</name>
    <dbReference type="NCBI Taxonomy" id="5046"/>
    <lineage>
        <taxon>Eukaryota</taxon>
        <taxon>Fungi</taxon>
        <taxon>Dikarya</taxon>
        <taxon>Ascomycota</taxon>
        <taxon>Pezizomycotina</taxon>
        <taxon>Sordariomycetes</taxon>
        <taxon>Hypocreomycetidae</taxon>
        <taxon>Hypocreales</taxon>
        <taxon>Sarocladiaceae</taxon>
        <taxon>Sarocladium</taxon>
    </lineage>
</organism>
<sequence>MSDFGHYGGSDEDYAAVRKHNAEVEADPDNFEHWENLIKAAENAEGNLNRNSSPQALATFRDAYDRFLAKFPLLFGYWKKYADTEFNIAGPESAEMIFERGCASITNSVDLWTDYCAFKMNVTHDPRAVRDLFERGAQMVGLDFLAHPFWDKYIEFEERQEAHERIPGILVRIISIPMHQYARYYERFRTLAHSRPLTELVDETLLATFRSRVEAEAAAQGLGQRQELEVERDIRAKIDAYYYEIFTKTQEEVTKRWTYESEIKRPYFHVTELDHQQLSNWRKYLDFEEEEGDFDRVVCLYERCLVTCAFYDEFWFRYARWMLAQQYQDPARNLQEEVRNIYIRASTMHVPVSRPGIRLQWAFFEESCGRVDIARDIHESILIKLPDCVEVIISWAHLQRRQSGLEAALQILKDHIDAPTVELYTKAALVAEWATLLWKGKGAVEETRALFLKNVQWYADSRLFWEKWFQFELDQPSIGEAAASQLERVKQVFDELCSRSRLSGAVKRELSQYYIKYLVQEGGKNAMTAYLEADCQIFGPPGAVAKMAARQPPKENGAAIKGELDAASKPKAEARYLSFYELYSEPQIDAQGPADFN</sequence>
<evidence type="ECO:0000256" key="1">
    <source>
        <dbReference type="ARBA" id="ARBA00004123"/>
    </source>
</evidence>
<dbReference type="PANTHER" id="PTHR17204:SF5">
    <property type="entry name" value="PRE-MRNA-PROCESSING FACTOR 39"/>
    <property type="match status" value="1"/>
</dbReference>
<dbReference type="InterPro" id="IPR003107">
    <property type="entry name" value="HAT"/>
</dbReference>
<keyword evidence="8" id="KW-1185">Reference proteome</keyword>
<evidence type="ECO:0000256" key="4">
    <source>
        <dbReference type="ARBA" id="ARBA00023187"/>
    </source>
</evidence>
<keyword evidence="4" id="KW-0508">mRNA splicing</keyword>
<proteinExistence type="inferred from homology"/>
<dbReference type="GO" id="GO:0005685">
    <property type="term" value="C:U1 snRNP"/>
    <property type="evidence" value="ECO:0007669"/>
    <property type="project" value="TreeGrafter"/>
</dbReference>
<dbReference type="FunFam" id="1.25.40.10:FF:000064">
    <property type="entry name" value="Putative pre-mrna-processing factor 39"/>
    <property type="match status" value="1"/>
</dbReference>
<dbReference type="FunFam" id="1.25.40.10:FF:000451">
    <property type="entry name" value="mRNA splicing protein (Prp39), putative"/>
    <property type="match status" value="1"/>
</dbReference>
<accession>A0AA39L429</accession>
<dbReference type="GO" id="GO:0030627">
    <property type="term" value="F:pre-mRNA 5'-splice site binding"/>
    <property type="evidence" value="ECO:0007669"/>
    <property type="project" value="TreeGrafter"/>
</dbReference>
<dbReference type="SUPFAM" id="SSF48452">
    <property type="entry name" value="TPR-like"/>
    <property type="match status" value="1"/>
</dbReference>
<evidence type="ECO:0000256" key="2">
    <source>
        <dbReference type="ARBA" id="ARBA00022664"/>
    </source>
</evidence>
<evidence type="ECO:0000256" key="3">
    <source>
        <dbReference type="ARBA" id="ARBA00022737"/>
    </source>
</evidence>
<dbReference type="EMBL" id="JAPDFR010000009">
    <property type="protein sequence ID" value="KAK0383225.1"/>
    <property type="molecule type" value="Genomic_DNA"/>
</dbReference>
<protein>
    <recommendedName>
        <fullName evidence="9">Pre-mRNA-processing factor 39</fullName>
    </recommendedName>
</protein>
<keyword evidence="3" id="KW-0677">Repeat</keyword>
<dbReference type="Pfam" id="PF23240">
    <property type="entry name" value="HAT_PRP39_N"/>
    <property type="match status" value="1"/>
</dbReference>
<dbReference type="PANTHER" id="PTHR17204">
    <property type="entry name" value="PRE-MRNA PROCESSING PROTEIN PRP39-RELATED"/>
    <property type="match status" value="1"/>
</dbReference>
<name>A0AA39L429_SARSR</name>
<dbReference type="GO" id="GO:0071004">
    <property type="term" value="C:U2-type prespliceosome"/>
    <property type="evidence" value="ECO:0007669"/>
    <property type="project" value="TreeGrafter"/>
</dbReference>
<comment type="similarity">
    <text evidence="6">Belongs to the PRP39 family.</text>
</comment>
<dbReference type="AlphaFoldDB" id="A0AA39L429"/>
<gene>
    <name evidence="7" type="ORF">NLU13_9138</name>
</gene>
<evidence type="ECO:0008006" key="9">
    <source>
        <dbReference type="Google" id="ProtNLM"/>
    </source>
</evidence>
<dbReference type="SMART" id="SM00386">
    <property type="entry name" value="HAT"/>
    <property type="match status" value="8"/>
</dbReference>
<dbReference type="Pfam" id="PF23241">
    <property type="entry name" value="HAT_PRP39_C"/>
    <property type="match status" value="1"/>
</dbReference>
<dbReference type="GO" id="GO:0000243">
    <property type="term" value="C:commitment complex"/>
    <property type="evidence" value="ECO:0007669"/>
    <property type="project" value="TreeGrafter"/>
</dbReference>
<dbReference type="Proteomes" id="UP001175261">
    <property type="component" value="Unassembled WGS sequence"/>
</dbReference>
<dbReference type="Gene3D" id="1.25.40.10">
    <property type="entry name" value="Tetratricopeptide repeat domain"/>
    <property type="match status" value="2"/>
</dbReference>
<comment type="subcellular location">
    <subcellularLocation>
        <location evidence="1">Nucleus</location>
    </subcellularLocation>
</comment>
<evidence type="ECO:0000256" key="6">
    <source>
        <dbReference type="ARBA" id="ARBA00038019"/>
    </source>
</evidence>
<evidence type="ECO:0000313" key="8">
    <source>
        <dbReference type="Proteomes" id="UP001175261"/>
    </source>
</evidence>
<dbReference type="InterPro" id="IPR011990">
    <property type="entry name" value="TPR-like_helical_dom_sf"/>
</dbReference>
<evidence type="ECO:0000256" key="5">
    <source>
        <dbReference type="ARBA" id="ARBA00023242"/>
    </source>
</evidence>
<keyword evidence="5" id="KW-0539">Nucleus</keyword>
<dbReference type="InterPro" id="IPR059164">
    <property type="entry name" value="HAT_PRP39_C"/>
</dbReference>
<keyword evidence="2" id="KW-0507">mRNA processing</keyword>